<dbReference type="SUPFAM" id="SSF103473">
    <property type="entry name" value="MFS general substrate transporter"/>
    <property type="match status" value="1"/>
</dbReference>
<feature type="transmembrane region" description="Helical" evidence="7">
    <location>
        <begin position="101"/>
        <end position="122"/>
    </location>
</feature>
<evidence type="ECO:0000256" key="3">
    <source>
        <dbReference type="ARBA" id="ARBA00022475"/>
    </source>
</evidence>
<feature type="transmembrane region" description="Helical" evidence="7">
    <location>
        <begin position="75"/>
        <end position="95"/>
    </location>
</feature>
<dbReference type="Gene3D" id="1.20.1250.20">
    <property type="entry name" value="MFS general substrate transporter like domains"/>
    <property type="match status" value="1"/>
</dbReference>
<keyword evidence="10" id="KW-1185">Reference proteome</keyword>
<dbReference type="InterPro" id="IPR011701">
    <property type="entry name" value="MFS"/>
</dbReference>
<feature type="transmembrane region" description="Helical" evidence="7">
    <location>
        <begin position="296"/>
        <end position="317"/>
    </location>
</feature>
<proteinExistence type="predicted"/>
<evidence type="ECO:0000256" key="7">
    <source>
        <dbReference type="SAM" id="Phobius"/>
    </source>
</evidence>
<evidence type="ECO:0000256" key="6">
    <source>
        <dbReference type="ARBA" id="ARBA00023136"/>
    </source>
</evidence>
<keyword evidence="5 7" id="KW-1133">Transmembrane helix</keyword>
<dbReference type="Pfam" id="PF07690">
    <property type="entry name" value="MFS_1"/>
    <property type="match status" value="1"/>
</dbReference>
<evidence type="ECO:0000256" key="1">
    <source>
        <dbReference type="ARBA" id="ARBA00004651"/>
    </source>
</evidence>
<keyword evidence="6 7" id="KW-0472">Membrane</keyword>
<dbReference type="InterPro" id="IPR036259">
    <property type="entry name" value="MFS_trans_sf"/>
</dbReference>
<feature type="transmembrane region" description="Helical" evidence="7">
    <location>
        <begin position="353"/>
        <end position="379"/>
    </location>
</feature>
<feature type="transmembrane region" description="Helical" evidence="7">
    <location>
        <begin position="265"/>
        <end position="284"/>
    </location>
</feature>
<accession>A0ABW0PK62</accession>
<protein>
    <submittedName>
        <fullName evidence="9">DHA2 family efflux MFS transporter permease subunit</fullName>
    </submittedName>
</protein>
<dbReference type="RefSeq" id="WP_379724494.1">
    <property type="nucleotide sequence ID" value="NZ_JBHSMS010000058.1"/>
</dbReference>
<dbReference type="InterPro" id="IPR020846">
    <property type="entry name" value="MFS_dom"/>
</dbReference>
<evidence type="ECO:0000256" key="2">
    <source>
        <dbReference type="ARBA" id="ARBA00022448"/>
    </source>
</evidence>
<feature type="transmembrane region" description="Helical" evidence="7">
    <location>
        <begin position="226"/>
        <end position="244"/>
    </location>
</feature>
<gene>
    <name evidence="9" type="ORF">ACFPOU_18315</name>
</gene>
<feature type="transmembrane region" description="Helical" evidence="7">
    <location>
        <begin position="162"/>
        <end position="181"/>
    </location>
</feature>
<keyword evidence="4 7" id="KW-0812">Transmembrane</keyword>
<dbReference type="InterPro" id="IPR004638">
    <property type="entry name" value="EmrB-like"/>
</dbReference>
<dbReference type="Gene3D" id="1.20.1720.10">
    <property type="entry name" value="Multidrug resistance protein D"/>
    <property type="match status" value="1"/>
</dbReference>
<dbReference type="Proteomes" id="UP001596031">
    <property type="component" value="Unassembled WGS sequence"/>
</dbReference>
<keyword evidence="2" id="KW-0813">Transport</keyword>
<dbReference type="NCBIfam" id="TIGR00711">
    <property type="entry name" value="efflux_EmrB"/>
    <property type="match status" value="1"/>
</dbReference>
<feature type="transmembrane region" description="Helical" evidence="7">
    <location>
        <begin position="49"/>
        <end position="68"/>
    </location>
</feature>
<evidence type="ECO:0000313" key="10">
    <source>
        <dbReference type="Proteomes" id="UP001596031"/>
    </source>
</evidence>
<evidence type="ECO:0000256" key="5">
    <source>
        <dbReference type="ARBA" id="ARBA00022989"/>
    </source>
</evidence>
<evidence type="ECO:0000259" key="8">
    <source>
        <dbReference type="PROSITE" id="PS50850"/>
    </source>
</evidence>
<feature type="transmembrane region" description="Helical" evidence="7">
    <location>
        <begin position="193"/>
        <end position="214"/>
    </location>
</feature>
<dbReference type="CDD" id="cd17503">
    <property type="entry name" value="MFS_LmrB_MDR_like"/>
    <property type="match status" value="1"/>
</dbReference>
<dbReference type="EMBL" id="JBHSMS010000058">
    <property type="protein sequence ID" value="MFC5513061.1"/>
    <property type="molecule type" value="Genomic_DNA"/>
</dbReference>
<sequence>MDSSTVKTYLPWLVATALFMEQLDATVVNTAIPSIALSLGVTPLSLKSVVTSYILGLAVGIPVSGWMADRYGTRRVFLVAIGIFTLASVLCGLAPSAELMTVARLLQGLGGAMMMPVGRLAIVRTFPKAELMGAMNFVIIPALIGPLLGPTVGGLIVHWTSWRAIFFINVPFGLIAMYLVWRHMPDYRGDEPRPLDIFGLILFSCGTAMLSWLLEIFGEHTLSSTATALLLAFSIGLLAGYALHASRIEFPLLRLTLLKVRTFRISVLGGFVTRLGVGGLPFLLPLLYQLGLGLPAWQSGLLMMPSAVAAMGMKLVAPKVLARFGYRQVLVFNTLCIGVTIALYGFVGRDTPLAAIVVISLMQGFFNSLQFSSMNTLAYADIEQGDTSMASTISSSFQQLSMSFGLAAGSLVAAWFLGGVPQTNQAQVTDALHHAFWALAVLTMLSAGIFYWLRRQDGDSISRGRAVAKQAEPVEQ</sequence>
<name>A0ABW0PK62_9BURK</name>
<feature type="domain" description="Major facilitator superfamily (MFS) profile" evidence="8">
    <location>
        <begin position="10"/>
        <end position="458"/>
    </location>
</feature>
<feature type="transmembrane region" description="Helical" evidence="7">
    <location>
        <begin position="432"/>
        <end position="453"/>
    </location>
</feature>
<keyword evidence="3" id="KW-1003">Cell membrane</keyword>
<dbReference type="PANTHER" id="PTHR42718:SF46">
    <property type="entry name" value="BLR6921 PROTEIN"/>
    <property type="match status" value="1"/>
</dbReference>
<dbReference type="PANTHER" id="PTHR42718">
    <property type="entry name" value="MAJOR FACILITATOR SUPERFAMILY MULTIDRUG TRANSPORTER MFSC"/>
    <property type="match status" value="1"/>
</dbReference>
<comment type="caution">
    <text evidence="9">The sequence shown here is derived from an EMBL/GenBank/DDBJ whole genome shotgun (WGS) entry which is preliminary data.</text>
</comment>
<organism evidence="9 10">
    <name type="scientific">Massilia jejuensis</name>
    <dbReference type="NCBI Taxonomy" id="648894"/>
    <lineage>
        <taxon>Bacteria</taxon>
        <taxon>Pseudomonadati</taxon>
        <taxon>Pseudomonadota</taxon>
        <taxon>Betaproteobacteria</taxon>
        <taxon>Burkholderiales</taxon>
        <taxon>Oxalobacteraceae</taxon>
        <taxon>Telluria group</taxon>
        <taxon>Massilia</taxon>
    </lineage>
</organism>
<dbReference type="PROSITE" id="PS50850">
    <property type="entry name" value="MFS"/>
    <property type="match status" value="1"/>
</dbReference>
<dbReference type="PRINTS" id="PR01036">
    <property type="entry name" value="TCRTETB"/>
</dbReference>
<evidence type="ECO:0000313" key="9">
    <source>
        <dbReference type="EMBL" id="MFC5513061.1"/>
    </source>
</evidence>
<feature type="transmembrane region" description="Helical" evidence="7">
    <location>
        <begin position="134"/>
        <end position="156"/>
    </location>
</feature>
<feature type="transmembrane region" description="Helical" evidence="7">
    <location>
        <begin position="329"/>
        <end position="347"/>
    </location>
</feature>
<reference evidence="10" key="1">
    <citation type="journal article" date="2019" name="Int. J. Syst. Evol. Microbiol.">
        <title>The Global Catalogue of Microorganisms (GCM) 10K type strain sequencing project: providing services to taxonomists for standard genome sequencing and annotation.</title>
        <authorList>
            <consortium name="The Broad Institute Genomics Platform"/>
            <consortium name="The Broad Institute Genome Sequencing Center for Infectious Disease"/>
            <person name="Wu L."/>
            <person name="Ma J."/>
        </authorList>
    </citation>
    <scope>NUCLEOTIDE SEQUENCE [LARGE SCALE GENOMIC DNA]</scope>
    <source>
        <strain evidence="10">CCUG 38813</strain>
    </source>
</reference>
<evidence type="ECO:0000256" key="4">
    <source>
        <dbReference type="ARBA" id="ARBA00022692"/>
    </source>
</evidence>
<feature type="transmembrane region" description="Helical" evidence="7">
    <location>
        <begin position="400"/>
        <end position="420"/>
    </location>
</feature>
<comment type="subcellular location">
    <subcellularLocation>
        <location evidence="1">Cell membrane</location>
        <topology evidence="1">Multi-pass membrane protein</topology>
    </subcellularLocation>
</comment>